<feature type="coiled-coil region" evidence="6">
    <location>
        <begin position="296"/>
        <end position="323"/>
    </location>
</feature>
<dbReference type="Gene3D" id="3.40.50.150">
    <property type="entry name" value="Vaccinia Virus protein VP39"/>
    <property type="match status" value="1"/>
</dbReference>
<keyword evidence="3 5" id="KW-0949">S-adenosyl-L-methionine</keyword>
<dbReference type="InterPro" id="IPR023267">
    <property type="entry name" value="RCMT"/>
</dbReference>
<dbReference type="InterPro" id="IPR029063">
    <property type="entry name" value="SAM-dependent_MTases_sf"/>
</dbReference>
<feature type="binding site" evidence="5">
    <location>
        <position position="510"/>
    </location>
    <ligand>
        <name>S-adenosyl-L-methionine</name>
        <dbReference type="ChEBI" id="CHEBI:59789"/>
    </ligand>
</feature>
<feature type="domain" description="SAM-dependent MTase RsmB/NOP-type" evidence="8">
    <location>
        <begin position="359"/>
        <end position="689"/>
    </location>
</feature>
<sequence>MEGRGNVRPEHVRGTCPLALECAACERSTVWPRADEPFRARSTFRELKAHLVNKPRLSARRRLLRSGNIAADASTDRLAKYYQRDPTCSLSVLPVSQPLAGFAQPSHPVGTSECKTRTATNRDPEFVRTQPWISTTGPYPPSCPLLVANPGNSLTSACNSAALILDSLDQKKGSVKGLCMAEAKKGKKVGEGARFLKVVVEVLKYRPHIQHLLTATKLLSSEPTLFVPPSSVAALNTALKSGSAASANKALKTAAPKWQKQQPKKTPTPENLASVMVHDLLFAKRGLSLPKEHKVRKKLEKYKPALEKENDREKRRRKVATNEGLQIALPEKVASSLEGIGKGKKREHEADRFAEEGASGLEYMPGEIRWLRVNTLRWSVEAAVEWFEKTGWEMFEDVQEMLAASQSKPKVFALDAHIEPLLALPATVSLPTISAYQDGRLLAQDKASCMPAWVLLTPVLADAEEGLLEEKGKGKGVRVLDATAAPGNKTTMAAALVADERINGRVVACERDQGRFKVLKDMLKRADAKNVQPMNVDFLSLKTDDPKLKNVTHLLVDPSCSGSGIPSRLDHLIPSAPEAEHLSRIRALSNFQLAIVSHALRFSGAQRVVYSTCSVWEQEDEGVVMRVLAKKEMRDMGWRLAKREEVLPTWERRGRVEACGGDIELAESMVRCLPEDGTNGFFVACFVKDTAAAPIEAPNMPERAKREEVAAPAAGEEEADGAASAFEDEVLGDATATPAAAEQDVVLPSTSSSTATKKGGNQKKAKSTITQSTRNAKEDVLGKAKVDVDEAPANGKGGKKLTKKQLYLLKKEELKRKKAEAAGGAPAPADEAEE</sequence>
<comment type="caution">
    <text evidence="5">Lacks conserved residue(s) required for the propagation of feature annotation.</text>
</comment>
<feature type="active site" description="Nucleophile" evidence="5">
    <location>
        <position position="613"/>
    </location>
</feature>
<evidence type="ECO:0000313" key="10">
    <source>
        <dbReference type="Proteomes" id="UP000777482"/>
    </source>
</evidence>
<dbReference type="GO" id="GO:0003723">
    <property type="term" value="F:RNA binding"/>
    <property type="evidence" value="ECO:0007669"/>
    <property type="project" value="UniProtKB-UniRule"/>
</dbReference>
<feature type="binding site" evidence="5">
    <location>
        <position position="557"/>
    </location>
    <ligand>
        <name>S-adenosyl-L-methionine</name>
        <dbReference type="ChEBI" id="CHEBI:59789"/>
    </ligand>
</feature>
<dbReference type="Proteomes" id="UP000777482">
    <property type="component" value="Unassembled WGS sequence"/>
</dbReference>
<feature type="region of interest" description="Disordered" evidence="7">
    <location>
        <begin position="738"/>
        <end position="802"/>
    </location>
</feature>
<dbReference type="PROSITE" id="PS51686">
    <property type="entry name" value="SAM_MT_RSMB_NOP"/>
    <property type="match status" value="1"/>
</dbReference>
<protein>
    <recommendedName>
        <fullName evidence="8">SAM-dependent MTase RsmB/NOP-type domain-containing protein</fullName>
    </recommendedName>
</protein>
<dbReference type="GO" id="GO:0005730">
    <property type="term" value="C:nucleolus"/>
    <property type="evidence" value="ECO:0007669"/>
    <property type="project" value="TreeGrafter"/>
</dbReference>
<accession>A0A9P6W2C7</accession>
<dbReference type="OrthoDB" id="435282at2759"/>
<dbReference type="InterPro" id="IPR049561">
    <property type="entry name" value="NSUN5_7_fdxn-like"/>
</dbReference>
<feature type="region of interest" description="Disordered" evidence="7">
    <location>
        <begin position="250"/>
        <end position="269"/>
    </location>
</feature>
<dbReference type="PRINTS" id="PR02008">
    <property type="entry name" value="RCMTFAMILY"/>
</dbReference>
<dbReference type="Pfam" id="PF21148">
    <property type="entry name" value="NSUN5_fdxn-like"/>
    <property type="match status" value="1"/>
</dbReference>
<dbReference type="PANTHER" id="PTHR22807:SF4">
    <property type="entry name" value="28S RRNA (CYTOSINE-C(5))-METHYLTRANSFERASE"/>
    <property type="match status" value="1"/>
</dbReference>
<keyword evidence="1 5" id="KW-0489">Methyltransferase</keyword>
<feature type="region of interest" description="Disordered" evidence="7">
    <location>
        <begin position="815"/>
        <end position="834"/>
    </location>
</feature>
<dbReference type="InterPro" id="IPR001678">
    <property type="entry name" value="MeTrfase_RsmB-F_NOP2_dom"/>
</dbReference>
<dbReference type="Pfam" id="PF01189">
    <property type="entry name" value="Methyltr_RsmB-F"/>
    <property type="match status" value="1"/>
</dbReference>
<evidence type="ECO:0000256" key="5">
    <source>
        <dbReference type="PROSITE-ProRule" id="PRU01023"/>
    </source>
</evidence>
<dbReference type="GO" id="GO:0008173">
    <property type="term" value="F:RNA methyltransferase activity"/>
    <property type="evidence" value="ECO:0007669"/>
    <property type="project" value="InterPro"/>
</dbReference>
<evidence type="ECO:0000259" key="8">
    <source>
        <dbReference type="PROSITE" id="PS51686"/>
    </source>
</evidence>
<name>A0A9P6W2C7_RHOMI</name>
<proteinExistence type="inferred from homology"/>
<dbReference type="AlphaFoldDB" id="A0A9P6W2C7"/>
<evidence type="ECO:0000256" key="3">
    <source>
        <dbReference type="ARBA" id="ARBA00022691"/>
    </source>
</evidence>
<evidence type="ECO:0000256" key="1">
    <source>
        <dbReference type="ARBA" id="ARBA00022603"/>
    </source>
</evidence>
<evidence type="ECO:0000256" key="2">
    <source>
        <dbReference type="ARBA" id="ARBA00022679"/>
    </source>
</evidence>
<organism evidence="9 10">
    <name type="scientific">Rhodotorula mucilaginosa</name>
    <name type="common">Yeast</name>
    <name type="synonym">Rhodotorula rubra</name>
    <dbReference type="NCBI Taxonomy" id="5537"/>
    <lineage>
        <taxon>Eukaryota</taxon>
        <taxon>Fungi</taxon>
        <taxon>Dikarya</taxon>
        <taxon>Basidiomycota</taxon>
        <taxon>Pucciniomycotina</taxon>
        <taxon>Microbotryomycetes</taxon>
        <taxon>Sporidiobolales</taxon>
        <taxon>Sporidiobolaceae</taxon>
        <taxon>Rhodotorula</taxon>
    </lineage>
</organism>
<feature type="region of interest" description="Disordered" evidence="7">
    <location>
        <begin position="698"/>
        <end position="721"/>
    </location>
</feature>
<dbReference type="InterPro" id="IPR049560">
    <property type="entry name" value="MeTrfase_RsmB-F_NOP2_cat"/>
</dbReference>
<keyword evidence="10" id="KW-1185">Reference proteome</keyword>
<evidence type="ECO:0000256" key="7">
    <source>
        <dbReference type="SAM" id="MobiDB-lite"/>
    </source>
</evidence>
<evidence type="ECO:0000313" key="9">
    <source>
        <dbReference type="EMBL" id="KAG0660735.1"/>
    </source>
</evidence>
<dbReference type="EMBL" id="PUHQ01000041">
    <property type="protein sequence ID" value="KAG0660735.1"/>
    <property type="molecule type" value="Genomic_DNA"/>
</dbReference>
<evidence type="ECO:0000256" key="6">
    <source>
        <dbReference type="SAM" id="Coils"/>
    </source>
</evidence>
<feature type="compositionally biased region" description="Low complexity" evidence="7">
    <location>
        <begin position="821"/>
        <end position="834"/>
    </location>
</feature>
<dbReference type="GO" id="GO:0070475">
    <property type="term" value="P:rRNA base methylation"/>
    <property type="evidence" value="ECO:0007669"/>
    <property type="project" value="TreeGrafter"/>
</dbReference>
<feature type="binding site" evidence="5">
    <location>
        <position position="537"/>
    </location>
    <ligand>
        <name>S-adenosyl-L-methionine</name>
        <dbReference type="ChEBI" id="CHEBI:59789"/>
    </ligand>
</feature>
<keyword evidence="6" id="KW-0175">Coiled coil</keyword>
<dbReference type="Gene3D" id="3.30.70.1170">
    <property type="entry name" value="Sun protein, domain 3"/>
    <property type="match status" value="1"/>
</dbReference>
<keyword evidence="4 5" id="KW-0694">RNA-binding</keyword>
<feature type="compositionally biased region" description="Basic and acidic residues" evidence="7">
    <location>
        <begin position="775"/>
        <end position="788"/>
    </location>
</feature>
<dbReference type="SUPFAM" id="SSF53335">
    <property type="entry name" value="S-adenosyl-L-methionine-dependent methyltransferases"/>
    <property type="match status" value="1"/>
</dbReference>
<keyword evidence="2 5" id="KW-0808">Transferase</keyword>
<dbReference type="PANTHER" id="PTHR22807">
    <property type="entry name" value="NOP2 YEAST -RELATED NOL1/NOP2/FMU SUN DOMAIN-CONTAINING"/>
    <property type="match status" value="1"/>
</dbReference>
<comment type="caution">
    <text evidence="9">The sequence shown here is derived from an EMBL/GenBank/DDBJ whole genome shotgun (WGS) entry which is preliminary data.</text>
</comment>
<reference evidence="9 10" key="1">
    <citation type="submission" date="2020-11" db="EMBL/GenBank/DDBJ databases">
        <title>Kefir isolates.</title>
        <authorList>
            <person name="Marcisauskas S."/>
            <person name="Kim Y."/>
            <person name="Blasche S."/>
        </authorList>
    </citation>
    <scope>NUCLEOTIDE SEQUENCE [LARGE SCALE GENOMIC DNA]</scope>
    <source>
        <strain evidence="9 10">KR</strain>
    </source>
</reference>
<comment type="similarity">
    <text evidence="5">Belongs to the class I-like SAM-binding methyltransferase superfamily. RsmB/NOP family.</text>
</comment>
<gene>
    <name evidence="9" type="ORF">C6P46_004419</name>
</gene>
<evidence type="ECO:0000256" key="4">
    <source>
        <dbReference type="ARBA" id="ARBA00022884"/>
    </source>
</evidence>